<evidence type="ECO:0000313" key="1">
    <source>
        <dbReference type="EMBL" id="VVD82824.1"/>
    </source>
</evidence>
<accession>A0A5E4T8Q5</accession>
<keyword evidence="2" id="KW-1185">Reference proteome</keyword>
<reference evidence="1 2" key="1">
    <citation type="submission" date="2019-08" db="EMBL/GenBank/DDBJ databases">
        <authorList>
            <person name="Peeters C."/>
        </authorList>
    </citation>
    <scope>NUCLEOTIDE SEQUENCE [LARGE SCALE GENOMIC DNA]</scope>
    <source>
        <strain evidence="1 2">LMG 31112</strain>
    </source>
</reference>
<dbReference type="AlphaFoldDB" id="A0A5E4T8Q5"/>
<dbReference type="Proteomes" id="UP000343317">
    <property type="component" value="Unassembled WGS sequence"/>
</dbReference>
<name>A0A5E4T8Q5_9BURK</name>
<sequence length="54" mass="6202">MPLNPRSSDLPIDQLRSLWLTNRNPDIRRVIEEVVNGVWGAMEQGSQLSVRGHY</sequence>
<proteinExistence type="predicted"/>
<dbReference type="EMBL" id="CABPSM010000002">
    <property type="protein sequence ID" value="VVD82824.1"/>
    <property type="molecule type" value="Genomic_DNA"/>
</dbReference>
<gene>
    <name evidence="1" type="ORF">PHO31112_01200</name>
</gene>
<protein>
    <submittedName>
        <fullName evidence="1">Uncharacterized protein</fullName>
    </submittedName>
</protein>
<evidence type="ECO:0000313" key="2">
    <source>
        <dbReference type="Proteomes" id="UP000343317"/>
    </source>
</evidence>
<organism evidence="1 2">
    <name type="scientific">Pandoraea horticolens</name>
    <dbReference type="NCBI Taxonomy" id="2508298"/>
    <lineage>
        <taxon>Bacteria</taxon>
        <taxon>Pseudomonadati</taxon>
        <taxon>Pseudomonadota</taxon>
        <taxon>Betaproteobacteria</taxon>
        <taxon>Burkholderiales</taxon>
        <taxon>Burkholderiaceae</taxon>
        <taxon>Pandoraea</taxon>
    </lineage>
</organism>